<organism evidence="2 3">
    <name type="scientific">Setaria viridis</name>
    <name type="common">Green bristlegrass</name>
    <name type="synonym">Setaria italica subsp. viridis</name>
    <dbReference type="NCBI Taxonomy" id="4556"/>
    <lineage>
        <taxon>Eukaryota</taxon>
        <taxon>Viridiplantae</taxon>
        <taxon>Streptophyta</taxon>
        <taxon>Embryophyta</taxon>
        <taxon>Tracheophyta</taxon>
        <taxon>Spermatophyta</taxon>
        <taxon>Magnoliopsida</taxon>
        <taxon>Liliopsida</taxon>
        <taxon>Poales</taxon>
        <taxon>Poaceae</taxon>
        <taxon>PACMAD clade</taxon>
        <taxon>Panicoideae</taxon>
        <taxon>Panicodae</taxon>
        <taxon>Paniceae</taxon>
        <taxon>Cenchrinae</taxon>
        <taxon>Setaria</taxon>
    </lineage>
</organism>
<gene>
    <name evidence="2" type="ORF">SEVIR_8G070601v2</name>
</gene>
<dbReference type="Proteomes" id="UP000298652">
    <property type="component" value="Chromosome 8"/>
</dbReference>
<protein>
    <submittedName>
        <fullName evidence="2">Uncharacterized protein</fullName>
    </submittedName>
</protein>
<accession>A0A4U6TFN6</accession>
<evidence type="ECO:0000313" key="3">
    <source>
        <dbReference type="Proteomes" id="UP000298652"/>
    </source>
</evidence>
<feature type="compositionally biased region" description="Gly residues" evidence="1">
    <location>
        <begin position="91"/>
        <end position="109"/>
    </location>
</feature>
<feature type="region of interest" description="Disordered" evidence="1">
    <location>
        <begin position="1"/>
        <end position="119"/>
    </location>
</feature>
<feature type="compositionally biased region" description="Gly residues" evidence="1">
    <location>
        <begin position="58"/>
        <end position="71"/>
    </location>
</feature>
<dbReference type="Gramene" id="TKV99843">
    <property type="protein sequence ID" value="TKV99843"/>
    <property type="gene ID" value="SEVIR_8G070601v2"/>
</dbReference>
<evidence type="ECO:0000256" key="1">
    <source>
        <dbReference type="SAM" id="MobiDB-lite"/>
    </source>
</evidence>
<dbReference type="EMBL" id="CM016559">
    <property type="protein sequence ID" value="TKV99843.1"/>
    <property type="molecule type" value="Genomic_DNA"/>
</dbReference>
<dbReference type="AlphaFoldDB" id="A0A4U6TFN6"/>
<keyword evidence="3" id="KW-1185">Reference proteome</keyword>
<evidence type="ECO:0000313" key="2">
    <source>
        <dbReference type="EMBL" id="TKV99843.1"/>
    </source>
</evidence>
<feature type="compositionally biased region" description="Gly residues" evidence="1">
    <location>
        <begin position="23"/>
        <end position="33"/>
    </location>
</feature>
<reference evidence="2" key="1">
    <citation type="submission" date="2019-03" db="EMBL/GenBank/DDBJ databases">
        <title>WGS assembly of Setaria viridis.</title>
        <authorList>
            <person name="Huang P."/>
            <person name="Jenkins J."/>
            <person name="Grimwood J."/>
            <person name="Barry K."/>
            <person name="Healey A."/>
            <person name="Mamidi S."/>
            <person name="Sreedasyam A."/>
            <person name="Shu S."/>
            <person name="Feldman M."/>
            <person name="Wu J."/>
            <person name="Yu Y."/>
            <person name="Chen C."/>
            <person name="Johnson J."/>
            <person name="Rokhsar D."/>
            <person name="Baxter I."/>
            <person name="Schmutz J."/>
            <person name="Brutnell T."/>
            <person name="Kellogg E."/>
        </authorList>
    </citation>
    <scope>NUCLEOTIDE SEQUENCE [LARGE SCALE GENOMIC DNA]</scope>
</reference>
<sequence length="119" mass="12383">MDGGGWWEDAAPGLREGASAAGRGCGAAGGRRGAPGLQEAGGRAGRRAGMRRHRRMQGQGGRRCGTLGGRAGRLVGMRRRRRMLASREDAGLGGRRPQGMRRGWGGGVGEEPRGSAGKY</sequence>
<proteinExistence type="predicted"/>
<feature type="compositionally biased region" description="Basic residues" evidence="1">
    <location>
        <begin position="44"/>
        <end position="56"/>
    </location>
</feature>
<name>A0A4U6TFN6_SETVI</name>